<protein>
    <submittedName>
        <fullName evidence="1">Transposase IS116/IS110/IS902 family protein</fullName>
    </submittedName>
</protein>
<dbReference type="EMBL" id="AP014800">
    <property type="protein sequence ID" value="BAQ71340.1"/>
    <property type="molecule type" value="Genomic_DNA"/>
</dbReference>
<name>A0A0D6B963_RHOSU</name>
<dbReference type="KEGG" id="rsu:NHU_04226"/>
<organism evidence="1 2">
    <name type="scientific">Rhodovulum sulfidophilum</name>
    <name type="common">Rhodobacter sulfidophilus</name>
    <dbReference type="NCBI Taxonomy" id="35806"/>
    <lineage>
        <taxon>Bacteria</taxon>
        <taxon>Pseudomonadati</taxon>
        <taxon>Pseudomonadota</taxon>
        <taxon>Alphaproteobacteria</taxon>
        <taxon>Rhodobacterales</taxon>
        <taxon>Paracoccaceae</taxon>
        <taxon>Rhodovulum</taxon>
    </lineage>
</organism>
<proteinExistence type="predicted"/>
<sequence>MAKVPPRLVAMEAVPPPVAIARTGIGLNSAVQGLLTVGATPRGLNSEASFAASCGARPVPVSSDKTLRHGLIRGGIRATKNAPHMLAGRKTALLTLTMHRMLTF</sequence>
<evidence type="ECO:0000313" key="1">
    <source>
        <dbReference type="EMBL" id="BAQ71340.1"/>
    </source>
</evidence>
<dbReference type="AlphaFoldDB" id="A0A0D6B963"/>
<reference evidence="1 2" key="1">
    <citation type="submission" date="2015-02" db="EMBL/GenBank/DDBJ databases">
        <title>Genome sequene of Rhodovulum sulfidophilum DSM 2351.</title>
        <authorList>
            <person name="Nagao N."/>
        </authorList>
    </citation>
    <scope>NUCLEOTIDE SEQUENCE [LARGE SCALE GENOMIC DNA]</scope>
    <source>
        <strain evidence="1 2">DSM 2351</strain>
    </source>
</reference>
<evidence type="ECO:0000313" key="2">
    <source>
        <dbReference type="Proteomes" id="UP000064912"/>
    </source>
</evidence>
<dbReference type="Proteomes" id="UP000064912">
    <property type="component" value="Chromosome"/>
</dbReference>
<accession>A0A0D6B963</accession>
<gene>
    <name evidence="1" type="ORF">NHU_04226</name>
</gene>
<dbReference type="PATRIC" id="fig|35806.4.peg.4324"/>